<feature type="region of interest" description="Disordered" evidence="1">
    <location>
        <begin position="407"/>
        <end position="435"/>
    </location>
</feature>
<proteinExistence type="predicted"/>
<evidence type="ECO:0000256" key="2">
    <source>
        <dbReference type="SAM" id="Phobius"/>
    </source>
</evidence>
<evidence type="ECO:0000313" key="4">
    <source>
        <dbReference type="EMBL" id="MFF4773225.1"/>
    </source>
</evidence>
<evidence type="ECO:0000256" key="3">
    <source>
        <dbReference type="SAM" id="SignalP"/>
    </source>
</evidence>
<accession>A0ABW6V1P1</accession>
<comment type="caution">
    <text evidence="4">The sequence shown here is derived from an EMBL/GenBank/DDBJ whole genome shotgun (WGS) entry which is preliminary data.</text>
</comment>
<evidence type="ECO:0000313" key="5">
    <source>
        <dbReference type="Proteomes" id="UP001602119"/>
    </source>
</evidence>
<dbReference type="Gene3D" id="2.60.120.260">
    <property type="entry name" value="Galactose-binding domain-like"/>
    <property type="match status" value="1"/>
</dbReference>
<evidence type="ECO:0000256" key="1">
    <source>
        <dbReference type="SAM" id="MobiDB-lite"/>
    </source>
</evidence>
<keyword evidence="2" id="KW-1133">Transmembrane helix</keyword>
<dbReference type="EMBL" id="JBIAXI010000005">
    <property type="protein sequence ID" value="MFF4773225.1"/>
    <property type="molecule type" value="Genomic_DNA"/>
</dbReference>
<feature type="compositionally biased region" description="Low complexity" evidence="1">
    <location>
        <begin position="407"/>
        <end position="419"/>
    </location>
</feature>
<keyword evidence="5" id="KW-1185">Reference proteome</keyword>
<sequence length="478" mass="49424">MAASVLGLAGAAAIVVPSLSAGASTAELVVDYACTGGVAQSGSGTVHLRTKVTIPTVVNVGEPLNVGWELNYRDVTRFGAPARLPKGGKIEVTGNIQLSGAWEGVLKPKGSVDQPEAMVKGSPLDLPKGISDFAHIDRAGTLKVTPRKLFVDFRPPASEDMVNDDDPAILYSDGWDDLNDQPSQNNDHHLDLHRTTSAGKWAQFTFTGTGVEYVAQKDQRAGPVDILIDGQPGSPPRIDPSKNDDGTTVNDANKGGQTLWRFRGLPYGEHKIEIRSVEDGKWTQLDAFRVITRELVNPPKEYRAECNLVSTPVSVNVTIGDPATEQPSSPSGSTSGDPSGPSNPSDSASPSTSSNPSGSVTSPLPGSPSATPSKSSGVAGGGSSPTPSDSKLTSVVILGSPTPTITTTITLPASTPTSPQVKVTPKGGAQTGEAPETSRASAAVLIGSGGAMVFGGVFSGVVLLRRRAAHANDRSRTV</sequence>
<name>A0ABW6V1P1_MICFU</name>
<keyword evidence="2" id="KW-0812">Transmembrane</keyword>
<gene>
    <name evidence="4" type="ORF">ACFY05_10240</name>
</gene>
<keyword evidence="3" id="KW-0732">Signal</keyword>
<feature type="chain" id="PRO_5046441358" evidence="3">
    <location>
        <begin position="24"/>
        <end position="478"/>
    </location>
</feature>
<organism evidence="4 5">
    <name type="scientific">Microtetraspora fusca</name>
    <dbReference type="NCBI Taxonomy" id="1997"/>
    <lineage>
        <taxon>Bacteria</taxon>
        <taxon>Bacillati</taxon>
        <taxon>Actinomycetota</taxon>
        <taxon>Actinomycetes</taxon>
        <taxon>Streptosporangiales</taxon>
        <taxon>Streptosporangiaceae</taxon>
        <taxon>Microtetraspora</taxon>
    </lineage>
</organism>
<reference evidence="4 5" key="1">
    <citation type="submission" date="2024-10" db="EMBL/GenBank/DDBJ databases">
        <title>The Natural Products Discovery Center: Release of the First 8490 Sequenced Strains for Exploring Actinobacteria Biosynthetic Diversity.</title>
        <authorList>
            <person name="Kalkreuter E."/>
            <person name="Kautsar S.A."/>
            <person name="Yang D."/>
            <person name="Bader C.D."/>
            <person name="Teijaro C.N."/>
            <person name="Fluegel L."/>
            <person name="Davis C.M."/>
            <person name="Simpson J.R."/>
            <person name="Lauterbach L."/>
            <person name="Steele A.D."/>
            <person name="Gui C."/>
            <person name="Meng S."/>
            <person name="Li G."/>
            <person name="Viehrig K."/>
            <person name="Ye F."/>
            <person name="Su P."/>
            <person name="Kiefer A.F."/>
            <person name="Nichols A."/>
            <person name="Cepeda A.J."/>
            <person name="Yan W."/>
            <person name="Fan B."/>
            <person name="Jiang Y."/>
            <person name="Adhikari A."/>
            <person name="Zheng C.-J."/>
            <person name="Schuster L."/>
            <person name="Cowan T.M."/>
            <person name="Smanski M.J."/>
            <person name="Chevrette M.G."/>
            <person name="De Carvalho L.P.S."/>
            <person name="Shen B."/>
        </authorList>
    </citation>
    <scope>NUCLEOTIDE SEQUENCE [LARGE SCALE GENOMIC DNA]</scope>
    <source>
        <strain evidence="4 5">NPDC001281</strain>
    </source>
</reference>
<keyword evidence="2" id="KW-0472">Membrane</keyword>
<feature type="compositionally biased region" description="Low complexity" evidence="1">
    <location>
        <begin position="327"/>
        <end position="363"/>
    </location>
</feature>
<protein>
    <submittedName>
        <fullName evidence="4">Uncharacterized protein</fullName>
    </submittedName>
</protein>
<dbReference type="RefSeq" id="WP_387341615.1">
    <property type="nucleotide sequence ID" value="NZ_JBIAXI010000005.1"/>
</dbReference>
<feature type="region of interest" description="Disordered" evidence="1">
    <location>
        <begin position="229"/>
        <end position="255"/>
    </location>
</feature>
<dbReference type="Proteomes" id="UP001602119">
    <property type="component" value="Unassembled WGS sequence"/>
</dbReference>
<feature type="region of interest" description="Disordered" evidence="1">
    <location>
        <begin position="318"/>
        <end position="394"/>
    </location>
</feature>
<feature type="transmembrane region" description="Helical" evidence="2">
    <location>
        <begin position="442"/>
        <end position="464"/>
    </location>
</feature>
<feature type="signal peptide" evidence="3">
    <location>
        <begin position="1"/>
        <end position="23"/>
    </location>
</feature>